<dbReference type="RefSeq" id="WP_156196467.1">
    <property type="nucleotide sequence ID" value="NZ_QTZN02000036.1"/>
</dbReference>
<evidence type="ECO:0000313" key="3">
    <source>
        <dbReference type="EMBL" id="MVB08156.1"/>
    </source>
</evidence>
<evidence type="ECO:0000313" key="2">
    <source>
        <dbReference type="EMBL" id="MUP38951.1"/>
    </source>
</evidence>
<proteinExistence type="predicted"/>
<gene>
    <name evidence="3" type="ORF">DWB62_014115</name>
    <name evidence="2" type="ORF">GNY23_14115</name>
</gene>
<protein>
    <submittedName>
        <fullName evidence="2">Uncharacterized protein</fullName>
    </submittedName>
</protein>
<dbReference type="Proteomes" id="UP000285951">
    <property type="component" value="Unassembled WGS sequence"/>
</dbReference>
<keyword evidence="1" id="KW-0812">Transmembrane</keyword>
<organism evidence="2 5">
    <name type="scientific">Labilibaculum euxinus</name>
    <dbReference type="NCBI Taxonomy" id="2686357"/>
    <lineage>
        <taxon>Bacteria</taxon>
        <taxon>Pseudomonadati</taxon>
        <taxon>Bacteroidota</taxon>
        <taxon>Bacteroidia</taxon>
        <taxon>Marinilabiliales</taxon>
        <taxon>Marinifilaceae</taxon>
        <taxon>Labilibaculum</taxon>
    </lineage>
</organism>
<sequence>MTNTDCNQNYATAQTKMRYKFKIKQIAFFALIIISFVSGCNYNSEKNIDKVSKLLPNGKHLMVEKTNEETTAIGIFTKHDYGTTHQFSYKFSIDNGDVIWDGGSGEPKNILFCEDTIYIRYLANKYIQVESTDSINNTSKYDYHFEIKEVFQKHIDKRYFFKLLGDDYWVDILPEDYACRKISCDEYPIPNNCELSLPPVTKEAGIKQ</sequence>
<keyword evidence="4" id="KW-1185">Reference proteome</keyword>
<reference evidence="3 4" key="1">
    <citation type="submission" date="2019-11" db="EMBL/GenBank/DDBJ databases">
        <title>Draft genome sequence of Labilibaculum sp. strain SYP isolated from Black Sea.</title>
        <authorList>
            <person name="Yadav S."/>
            <person name="Villanueva L."/>
        </authorList>
    </citation>
    <scope>NUCLEOTIDE SEQUENCE [LARGE SCALE GENOMIC DNA]</scope>
    <source>
        <strain evidence="3 4">44</strain>
    </source>
</reference>
<dbReference type="Proteomes" id="UP000462449">
    <property type="component" value="Unassembled WGS sequence"/>
</dbReference>
<keyword evidence="1" id="KW-1133">Transmembrane helix</keyword>
<dbReference type="EMBL" id="WOTW01000036">
    <property type="protein sequence ID" value="MUP38951.1"/>
    <property type="molecule type" value="Genomic_DNA"/>
</dbReference>
<comment type="caution">
    <text evidence="2">The sequence shown here is derived from an EMBL/GenBank/DDBJ whole genome shotgun (WGS) entry which is preliminary data.</text>
</comment>
<evidence type="ECO:0000313" key="4">
    <source>
        <dbReference type="Proteomes" id="UP000285951"/>
    </source>
</evidence>
<keyword evidence="1" id="KW-0472">Membrane</keyword>
<dbReference type="AlphaFoldDB" id="A0A7M4D8H2"/>
<accession>A0A7M4D8H2</accession>
<evidence type="ECO:0000256" key="1">
    <source>
        <dbReference type="SAM" id="Phobius"/>
    </source>
</evidence>
<name>A0A7M4D8H2_9BACT</name>
<evidence type="ECO:0000313" key="5">
    <source>
        <dbReference type="Proteomes" id="UP000462449"/>
    </source>
</evidence>
<reference evidence="2 5" key="2">
    <citation type="submission" date="2019-12" db="EMBL/GenBank/DDBJ databases">
        <title>Draft genome sequence of Labilibaculum sp. strain 44 isolated from deep waters of Black Sea.</title>
        <authorList>
            <person name="Yadav S."/>
            <person name="Villanueva L."/>
        </authorList>
    </citation>
    <scope>NUCLEOTIDE SEQUENCE [LARGE SCALE GENOMIC DNA]</scope>
    <source>
        <strain evidence="2 5">44</strain>
    </source>
</reference>
<feature type="transmembrane region" description="Helical" evidence="1">
    <location>
        <begin position="26"/>
        <end position="44"/>
    </location>
</feature>
<dbReference type="OrthoDB" id="1161323at2"/>
<dbReference type="EMBL" id="QTZN02000036">
    <property type="protein sequence ID" value="MVB08156.1"/>
    <property type="molecule type" value="Genomic_DNA"/>
</dbReference>